<evidence type="ECO:0000256" key="2">
    <source>
        <dbReference type="ARBA" id="ARBA00022670"/>
    </source>
</evidence>
<comment type="caution">
    <text evidence="7">The sequence shown here is derived from an EMBL/GenBank/DDBJ whole genome shotgun (WGS) entry which is preliminary data.</text>
</comment>
<evidence type="ECO:0000256" key="5">
    <source>
        <dbReference type="PROSITE-ProRule" id="PRU01240"/>
    </source>
</evidence>
<organism evidence="7 8">
    <name type="scientific">Fulvivirga sediminis</name>
    <dbReference type="NCBI Taxonomy" id="2803949"/>
    <lineage>
        <taxon>Bacteria</taxon>
        <taxon>Pseudomonadati</taxon>
        <taxon>Bacteroidota</taxon>
        <taxon>Cytophagia</taxon>
        <taxon>Cytophagales</taxon>
        <taxon>Fulvivirgaceae</taxon>
        <taxon>Fulvivirga</taxon>
    </lineage>
</organism>
<comment type="similarity">
    <text evidence="1 5">Belongs to the peptidase S8 family.</text>
</comment>
<evidence type="ECO:0000313" key="7">
    <source>
        <dbReference type="EMBL" id="MBL3656615.1"/>
    </source>
</evidence>
<dbReference type="InterPro" id="IPR000209">
    <property type="entry name" value="Peptidase_S8/S53_dom"/>
</dbReference>
<feature type="active site" description="Charge relay system" evidence="5">
    <location>
        <position position="296"/>
    </location>
</feature>
<evidence type="ECO:0000313" key="8">
    <source>
        <dbReference type="Proteomes" id="UP000659388"/>
    </source>
</evidence>
<dbReference type="AlphaFoldDB" id="A0A937F6F7"/>
<dbReference type="PROSITE" id="PS51892">
    <property type="entry name" value="SUBTILASE"/>
    <property type="match status" value="1"/>
</dbReference>
<keyword evidence="2 5" id="KW-0645">Protease</keyword>
<dbReference type="PROSITE" id="PS00136">
    <property type="entry name" value="SUBTILASE_ASP"/>
    <property type="match status" value="1"/>
</dbReference>
<dbReference type="RefSeq" id="WP_202244402.1">
    <property type="nucleotide sequence ID" value="NZ_JAESIY010000005.1"/>
</dbReference>
<dbReference type="InterPro" id="IPR023827">
    <property type="entry name" value="Peptidase_S8_Asp-AS"/>
</dbReference>
<dbReference type="EMBL" id="JAESIY010000005">
    <property type="protein sequence ID" value="MBL3656615.1"/>
    <property type="molecule type" value="Genomic_DNA"/>
</dbReference>
<evidence type="ECO:0000256" key="3">
    <source>
        <dbReference type="ARBA" id="ARBA00022801"/>
    </source>
</evidence>
<accession>A0A937F6F7</accession>
<dbReference type="Pfam" id="PF00082">
    <property type="entry name" value="Peptidase_S8"/>
    <property type="match status" value="1"/>
</dbReference>
<dbReference type="Gene3D" id="3.40.50.200">
    <property type="entry name" value="Peptidase S8/S53 domain"/>
    <property type="match status" value="1"/>
</dbReference>
<name>A0A937F6F7_9BACT</name>
<dbReference type="InterPro" id="IPR036852">
    <property type="entry name" value="Peptidase_S8/S53_dom_sf"/>
</dbReference>
<protein>
    <submittedName>
        <fullName evidence="7">S8/S53 family peptidase</fullName>
    </submittedName>
</protein>
<dbReference type="GO" id="GO:0004252">
    <property type="term" value="F:serine-type endopeptidase activity"/>
    <property type="evidence" value="ECO:0007669"/>
    <property type="project" value="UniProtKB-UniRule"/>
</dbReference>
<dbReference type="GO" id="GO:0006508">
    <property type="term" value="P:proteolysis"/>
    <property type="evidence" value="ECO:0007669"/>
    <property type="project" value="UniProtKB-KW"/>
</dbReference>
<dbReference type="CDD" id="cd00306">
    <property type="entry name" value="Peptidases_S8_S53"/>
    <property type="match status" value="1"/>
</dbReference>
<keyword evidence="3 5" id="KW-0378">Hydrolase</keyword>
<feature type="active site" description="Charge relay system" evidence="5">
    <location>
        <position position="137"/>
    </location>
</feature>
<dbReference type="SUPFAM" id="SSF52743">
    <property type="entry name" value="Subtilisin-like"/>
    <property type="match status" value="1"/>
</dbReference>
<evidence type="ECO:0000259" key="6">
    <source>
        <dbReference type="Pfam" id="PF00082"/>
    </source>
</evidence>
<dbReference type="PANTHER" id="PTHR43806:SF11">
    <property type="entry name" value="CEREVISIN-RELATED"/>
    <property type="match status" value="1"/>
</dbReference>
<dbReference type="PANTHER" id="PTHR43806">
    <property type="entry name" value="PEPTIDASE S8"/>
    <property type="match status" value="1"/>
</dbReference>
<evidence type="ECO:0000256" key="4">
    <source>
        <dbReference type="ARBA" id="ARBA00022825"/>
    </source>
</evidence>
<reference evidence="7" key="1">
    <citation type="submission" date="2021-01" db="EMBL/GenBank/DDBJ databases">
        <title>Fulvivirga kasyanovii gen. nov., sp nov., a novel member of the phylum Bacteroidetes isolated from seawater in a mussel farm.</title>
        <authorList>
            <person name="Zhao L.-H."/>
            <person name="Wang Z.-J."/>
        </authorList>
    </citation>
    <scope>NUCLEOTIDE SEQUENCE</scope>
    <source>
        <strain evidence="7">2943</strain>
    </source>
</reference>
<feature type="active site" description="Charge relay system" evidence="5">
    <location>
        <position position="106"/>
    </location>
</feature>
<dbReference type="InterPro" id="IPR050131">
    <property type="entry name" value="Peptidase_S8_subtilisin-like"/>
</dbReference>
<keyword evidence="4 5" id="KW-0720">Serine protease</keyword>
<dbReference type="Proteomes" id="UP000659388">
    <property type="component" value="Unassembled WGS sequence"/>
</dbReference>
<sequence>MMKVRSIRDVFIRSKEPFPYDWNKKGVLYANQNLEVIQEVKGGVIQDNAVWYEDKNGDYYWSGGFQKIEEPELIEFKHLIDYSQLVKINGELPALGSRKTIIAILDTGIQTHPDLEEAVLEQRNFVSDNDGAILPWHGTFMAGIIGGRTLLTRGVKGLASNCEILDYKVLKDTGSTDMDAVKKALEYILHGGGPQPDIINMSFSVRPGVIDSLMAEITAKGILVVGAGGRDNLFKDNNCSFLAKIPGVISVGAAESVYLSNKESKYPEQIDFVYHNMKQWSTYTSPSFYYQDQGDSIYTAITSGLLAREISFNDQADVFSLLKQKAFNISEFNPETLKIYKL</sequence>
<feature type="domain" description="Peptidase S8/S53" evidence="6">
    <location>
        <begin position="98"/>
        <end position="311"/>
    </location>
</feature>
<proteinExistence type="inferred from homology"/>
<gene>
    <name evidence="7" type="ORF">JL102_10760</name>
</gene>
<evidence type="ECO:0000256" key="1">
    <source>
        <dbReference type="ARBA" id="ARBA00011073"/>
    </source>
</evidence>
<keyword evidence="8" id="KW-1185">Reference proteome</keyword>